<comment type="caution">
    <text evidence="3">The sequence shown here is derived from an EMBL/GenBank/DDBJ whole genome shotgun (WGS) entry which is preliminary data.</text>
</comment>
<evidence type="ECO:0000259" key="2">
    <source>
        <dbReference type="Pfam" id="PF14529"/>
    </source>
</evidence>
<protein>
    <recommendedName>
        <fullName evidence="2">Endonuclease/exonuclease/phosphatase domain-containing protein</fullName>
    </recommendedName>
</protein>
<proteinExistence type="predicted"/>
<organism evidence="3 4">
    <name type="scientific">Temnothorax longispinosus</name>
    <dbReference type="NCBI Taxonomy" id="300112"/>
    <lineage>
        <taxon>Eukaryota</taxon>
        <taxon>Metazoa</taxon>
        <taxon>Ecdysozoa</taxon>
        <taxon>Arthropoda</taxon>
        <taxon>Hexapoda</taxon>
        <taxon>Insecta</taxon>
        <taxon>Pterygota</taxon>
        <taxon>Neoptera</taxon>
        <taxon>Endopterygota</taxon>
        <taxon>Hymenoptera</taxon>
        <taxon>Apocrita</taxon>
        <taxon>Aculeata</taxon>
        <taxon>Formicoidea</taxon>
        <taxon>Formicidae</taxon>
        <taxon>Myrmicinae</taxon>
        <taxon>Temnothorax</taxon>
    </lineage>
</organism>
<dbReference type="Proteomes" id="UP000310200">
    <property type="component" value="Unassembled WGS sequence"/>
</dbReference>
<dbReference type="PANTHER" id="PTHR33273:SF4">
    <property type="entry name" value="ENDONUCLEASE_EXONUCLEASE_PHOSPHATASE DOMAIN-CONTAINING PROTEIN"/>
    <property type="match status" value="1"/>
</dbReference>
<dbReference type="InterPro" id="IPR036691">
    <property type="entry name" value="Endo/exonu/phosph_ase_sf"/>
</dbReference>
<dbReference type="AlphaFoldDB" id="A0A4V3S7P0"/>
<dbReference type="EMBL" id="QBLH01003465">
    <property type="protein sequence ID" value="TGZ38134.1"/>
    <property type="molecule type" value="Genomic_DNA"/>
</dbReference>
<feature type="region of interest" description="Disordered" evidence="1">
    <location>
        <begin position="1"/>
        <end position="108"/>
    </location>
</feature>
<accession>A0A4V3S7P0</accession>
<dbReference type="Gene3D" id="3.60.10.10">
    <property type="entry name" value="Endonuclease/exonuclease/phosphatase"/>
    <property type="match status" value="1"/>
</dbReference>
<feature type="compositionally biased region" description="Low complexity" evidence="1">
    <location>
        <begin position="36"/>
        <end position="47"/>
    </location>
</feature>
<evidence type="ECO:0000313" key="4">
    <source>
        <dbReference type="Proteomes" id="UP000310200"/>
    </source>
</evidence>
<feature type="domain" description="Endonuclease/exonuclease/phosphatase" evidence="2">
    <location>
        <begin position="589"/>
        <end position="702"/>
    </location>
</feature>
<reference evidence="3 4" key="1">
    <citation type="journal article" date="2019" name="Philos. Trans. R. Soc. Lond., B, Biol. Sci.">
        <title>Ant behaviour and brain gene expression of defending hosts depend on the ecological success of the intruding social parasite.</title>
        <authorList>
            <person name="Kaur R."/>
            <person name="Stoldt M."/>
            <person name="Jongepier E."/>
            <person name="Feldmeyer B."/>
            <person name="Menzel F."/>
            <person name="Bornberg-Bauer E."/>
            <person name="Foitzik S."/>
        </authorList>
    </citation>
    <scope>NUCLEOTIDE SEQUENCE [LARGE SCALE GENOMIC DNA]</scope>
    <source>
        <tissue evidence="3">Whole body</tissue>
    </source>
</reference>
<dbReference type="InterPro" id="IPR005135">
    <property type="entry name" value="Endo/exonuclease/phosphatase"/>
</dbReference>
<evidence type="ECO:0000313" key="3">
    <source>
        <dbReference type="EMBL" id="TGZ38134.1"/>
    </source>
</evidence>
<sequence length="807" mass="90382">MGKKKQKSRKDNNGGEDLDFVPPPESTVSKDARSLAANTNVCNVNNAMDIDPPRGQKRSADTKGMTEDRIKIPCDTRNIPAKDSDAGQLGSGGTPPAASTPLPSEPSKVTNRYRVTDEKPFIVHFQHVQTNVSLHSLQISRMISASFKKDIVECKQVGNNKVMVTFSTAKAANSVIDHPLLKQKNLTAFIPSFRVMRVGIVRDIPIEFALSELETEFESSAKISSISRMNRKIRENDGTFKFVPSKTVMLKFESQKLPKEVALFKTKIPVAPYIPRVLICFSCYRFGHVGANCKGNPRCIRCAQVKHKVDEVCPRQELPPVCGNCGAEHLPTSPSCPALGKQKQIYNIAYGENIPLPQARARVEGGDPRQLISYRSLEDYPQLPSQSRGQSQSLNSNSYANCNTYEFLTNASGASCVNSHGGTYSEALRSHRDNTNFKNRHNTRVFTQNQNREGEQEKMKRDQLYSQKQQAFRDLHNSMLYAPNAYAPGCGILYWNCRGAVSKKPEIEKLCEDYEVIFLAETCMTPANDFSIRGFKVLRRDSFDPGVRGMLALVKETILFSQIDLAGLLDPSVEAIGLELKIASVRTIVVGVYRHPKPFVQNTWRDLFSLVGSREYFLLMGDINAHHPYWGATRVNSAGSCIVDILDQYPLKLINADLPTYIPPPGITPSLLDLTICSSNLAPLCESLTLRDTMGSDYRPIIVHVNRQVRSVKVFSYKHKLSKEQWRSFTSILQSRAEDLEAEVLGISDKEPLQQYRVFFYQVDNVLNMGDMAVYIRDGASKSVKKGVTLYKTLYKQQKGTKLHQNQ</sequence>
<name>A0A4V3S7P0_9HYME</name>
<evidence type="ECO:0000256" key="1">
    <source>
        <dbReference type="SAM" id="MobiDB-lite"/>
    </source>
</evidence>
<dbReference type="PANTHER" id="PTHR33273">
    <property type="entry name" value="DOMAIN-CONTAINING PROTEIN, PUTATIVE-RELATED"/>
    <property type="match status" value="1"/>
</dbReference>
<gene>
    <name evidence="3" type="ORF">DBV15_09986</name>
</gene>
<feature type="compositionally biased region" description="Basic and acidic residues" evidence="1">
    <location>
        <begin position="51"/>
        <end position="85"/>
    </location>
</feature>
<dbReference type="GO" id="GO:0003824">
    <property type="term" value="F:catalytic activity"/>
    <property type="evidence" value="ECO:0007669"/>
    <property type="project" value="InterPro"/>
</dbReference>
<dbReference type="Pfam" id="PF14529">
    <property type="entry name" value="Exo_endo_phos_2"/>
    <property type="match status" value="1"/>
</dbReference>
<keyword evidence="4" id="KW-1185">Reference proteome</keyword>
<dbReference type="SUPFAM" id="SSF56219">
    <property type="entry name" value="DNase I-like"/>
    <property type="match status" value="1"/>
</dbReference>